<dbReference type="InterPro" id="IPR042261">
    <property type="entry name" value="Lsr2-like_dimerization"/>
</dbReference>
<keyword evidence="1" id="KW-0238">DNA-binding</keyword>
<sequence>MAQKTIVTLIDDINGESIGEGEGRTVAFAFDGTNYEIDLLDAHVDELSAALQPYIAQARRVTRAGTKSTSRPSAAKRDLARVREWLRAQGHTVSERGRIPAALLEEYDAGAGK</sequence>
<evidence type="ECO:0000313" key="4">
    <source>
        <dbReference type="EMBL" id="RLP67701.1"/>
    </source>
</evidence>
<dbReference type="InterPro" id="IPR036625">
    <property type="entry name" value="E3-bd_dom_sf"/>
</dbReference>
<dbReference type="Gene3D" id="3.30.60.230">
    <property type="entry name" value="Lsr2, dimerization domain"/>
    <property type="match status" value="1"/>
</dbReference>
<comment type="caution">
    <text evidence="4">The sequence shown here is derived from an EMBL/GenBank/DDBJ whole genome shotgun (WGS) entry which is preliminary data.</text>
</comment>
<feature type="domain" description="Lsr2 dimerization" evidence="2">
    <location>
        <begin position="1"/>
        <end position="61"/>
    </location>
</feature>
<dbReference type="Proteomes" id="UP000275395">
    <property type="component" value="Unassembled WGS sequence"/>
</dbReference>
<dbReference type="GO" id="GO:0016746">
    <property type="term" value="F:acyltransferase activity"/>
    <property type="evidence" value="ECO:0007669"/>
    <property type="project" value="InterPro"/>
</dbReference>
<evidence type="ECO:0000313" key="5">
    <source>
        <dbReference type="Proteomes" id="UP000275395"/>
    </source>
</evidence>
<reference evidence="4 5" key="1">
    <citation type="submission" date="2018-10" db="EMBL/GenBank/DDBJ databases">
        <authorList>
            <person name="Li J."/>
        </authorList>
    </citation>
    <scope>NUCLEOTIDE SEQUENCE [LARGE SCALE GENOMIC DNA]</scope>
    <source>
        <strain evidence="4 5">JCM 30549</strain>
    </source>
</reference>
<dbReference type="Pfam" id="PF23359">
    <property type="entry name" value="Lsr2_DNA-bd"/>
    <property type="match status" value="1"/>
</dbReference>
<evidence type="ECO:0000259" key="3">
    <source>
        <dbReference type="Pfam" id="PF23359"/>
    </source>
</evidence>
<dbReference type="EMBL" id="RCUW01000017">
    <property type="protein sequence ID" value="RLP67701.1"/>
    <property type="molecule type" value="Genomic_DNA"/>
</dbReference>
<dbReference type="Pfam" id="PF11774">
    <property type="entry name" value="Lsr2"/>
    <property type="match status" value="1"/>
</dbReference>
<feature type="domain" description="Lsr2 DNA-binding" evidence="3">
    <location>
        <begin position="75"/>
        <end position="109"/>
    </location>
</feature>
<organism evidence="4 5">
    <name type="scientific">Mycetocola reblochoni</name>
    <dbReference type="NCBI Taxonomy" id="331618"/>
    <lineage>
        <taxon>Bacteria</taxon>
        <taxon>Bacillati</taxon>
        <taxon>Actinomycetota</taxon>
        <taxon>Actinomycetes</taxon>
        <taxon>Micrococcales</taxon>
        <taxon>Microbacteriaceae</taxon>
        <taxon>Mycetocola</taxon>
    </lineage>
</organism>
<evidence type="ECO:0000256" key="1">
    <source>
        <dbReference type="ARBA" id="ARBA00023125"/>
    </source>
</evidence>
<accession>A0A3L6ZJI6</accession>
<proteinExistence type="predicted"/>
<gene>
    <name evidence="4" type="ORF">D9V30_13230</name>
</gene>
<protein>
    <submittedName>
        <fullName evidence="4">Lsr2 family protein</fullName>
    </submittedName>
</protein>
<dbReference type="InterPro" id="IPR024412">
    <property type="entry name" value="Lsr2_dim_dom"/>
</dbReference>
<name>A0A3L6ZJI6_9MICO</name>
<dbReference type="RefSeq" id="WP_121657682.1">
    <property type="nucleotide sequence ID" value="NZ_JBQDRQ010000101.1"/>
</dbReference>
<dbReference type="AlphaFoldDB" id="A0A3L6ZJI6"/>
<evidence type="ECO:0000259" key="2">
    <source>
        <dbReference type="Pfam" id="PF11774"/>
    </source>
</evidence>
<dbReference type="GO" id="GO:0003677">
    <property type="term" value="F:DNA binding"/>
    <property type="evidence" value="ECO:0007669"/>
    <property type="project" value="UniProtKB-KW"/>
</dbReference>
<dbReference type="InterPro" id="IPR055370">
    <property type="entry name" value="Lsr2_DNA-bd"/>
</dbReference>
<dbReference type="Gene3D" id="4.10.320.10">
    <property type="entry name" value="E3-binding domain"/>
    <property type="match status" value="1"/>
</dbReference>